<gene>
    <name evidence="2" type="ORF">CWE13_08165</name>
</gene>
<proteinExistence type="predicted"/>
<organism evidence="2 3">
    <name type="scientific">Aliidiomarina shirensis</name>
    <dbReference type="NCBI Taxonomy" id="1048642"/>
    <lineage>
        <taxon>Bacteria</taxon>
        <taxon>Pseudomonadati</taxon>
        <taxon>Pseudomonadota</taxon>
        <taxon>Gammaproteobacteria</taxon>
        <taxon>Alteromonadales</taxon>
        <taxon>Idiomarinaceae</taxon>
        <taxon>Aliidiomarina</taxon>
    </lineage>
</organism>
<sequence length="195" mass="22265">MSVIRLGSYIFMLIALAGCKMNDTGQSKAPIFVKPLTLEQYCETNTCREDVDILVATAEGEYTLTQLQYWPVVYKDDIIVLPGERVYIEAEIDAENNITELRSVEENENPERTFELFFAQIRGSYGMFFSVRNPLDNPVHFDFSLTDVEGNEYRVGSCPVRSNRSFLERWPEPAQQITLSNPRILETNADIICSS</sequence>
<dbReference type="RefSeq" id="WP_126807590.1">
    <property type="nucleotide sequence ID" value="NZ_PIPP01000003.1"/>
</dbReference>
<name>A0A432WSR7_9GAMM</name>
<feature type="signal peptide" evidence="1">
    <location>
        <begin position="1"/>
        <end position="17"/>
    </location>
</feature>
<keyword evidence="3" id="KW-1185">Reference proteome</keyword>
<evidence type="ECO:0000313" key="2">
    <source>
        <dbReference type="EMBL" id="RUO36813.1"/>
    </source>
</evidence>
<dbReference type="AlphaFoldDB" id="A0A432WSR7"/>
<dbReference type="EMBL" id="PIPP01000003">
    <property type="protein sequence ID" value="RUO36813.1"/>
    <property type="molecule type" value="Genomic_DNA"/>
</dbReference>
<dbReference type="OrthoDB" id="8480087at2"/>
<reference evidence="3" key="1">
    <citation type="journal article" date="2018" name="Front. Microbiol.">
        <title>Genome-Based Analysis Reveals the Taxonomy and Diversity of the Family Idiomarinaceae.</title>
        <authorList>
            <person name="Liu Y."/>
            <person name="Lai Q."/>
            <person name="Shao Z."/>
        </authorList>
    </citation>
    <scope>NUCLEOTIDE SEQUENCE [LARGE SCALE GENOMIC DNA]</scope>
    <source>
        <strain evidence="3">AIS</strain>
    </source>
</reference>
<comment type="caution">
    <text evidence="2">The sequence shown here is derived from an EMBL/GenBank/DDBJ whole genome shotgun (WGS) entry which is preliminary data.</text>
</comment>
<evidence type="ECO:0000313" key="3">
    <source>
        <dbReference type="Proteomes" id="UP000286934"/>
    </source>
</evidence>
<evidence type="ECO:0000256" key="1">
    <source>
        <dbReference type="SAM" id="SignalP"/>
    </source>
</evidence>
<evidence type="ECO:0008006" key="4">
    <source>
        <dbReference type="Google" id="ProtNLM"/>
    </source>
</evidence>
<dbReference type="Proteomes" id="UP000286934">
    <property type="component" value="Unassembled WGS sequence"/>
</dbReference>
<dbReference type="PROSITE" id="PS51257">
    <property type="entry name" value="PROKAR_LIPOPROTEIN"/>
    <property type="match status" value="1"/>
</dbReference>
<feature type="chain" id="PRO_5018998049" description="Lipoprotein" evidence="1">
    <location>
        <begin position="18"/>
        <end position="195"/>
    </location>
</feature>
<keyword evidence="1" id="KW-0732">Signal</keyword>
<accession>A0A432WSR7</accession>
<protein>
    <recommendedName>
        <fullName evidence="4">Lipoprotein</fullName>
    </recommendedName>
</protein>